<accession>A0ABV9NPG1</accession>
<dbReference type="RefSeq" id="WP_377907841.1">
    <property type="nucleotide sequence ID" value="NZ_JBHSGK010000003.1"/>
</dbReference>
<comment type="caution">
    <text evidence="2">The sequence shown here is derived from an EMBL/GenBank/DDBJ whole genome shotgun (WGS) entry which is preliminary data.</text>
</comment>
<dbReference type="PROSITE" id="PS51343">
    <property type="entry name" value="PII_GLNB_DOM"/>
    <property type="match status" value="1"/>
</dbReference>
<evidence type="ECO:0000256" key="1">
    <source>
        <dbReference type="SAM" id="MobiDB-lite"/>
    </source>
</evidence>
<feature type="region of interest" description="Disordered" evidence="1">
    <location>
        <begin position="26"/>
        <end position="46"/>
    </location>
</feature>
<proteinExistence type="predicted"/>
<keyword evidence="3" id="KW-1185">Reference proteome</keyword>
<dbReference type="InterPro" id="IPR011322">
    <property type="entry name" value="N-reg_PII-like_a/b"/>
</dbReference>
<organism evidence="2 3">
    <name type="scientific">Bacillus daqingensis</name>
    <dbReference type="NCBI Taxonomy" id="872396"/>
    <lineage>
        <taxon>Bacteria</taxon>
        <taxon>Bacillati</taxon>
        <taxon>Bacillota</taxon>
        <taxon>Bacilli</taxon>
        <taxon>Bacillales</taxon>
        <taxon>Bacillaceae</taxon>
        <taxon>Bacillus</taxon>
    </lineage>
</organism>
<reference evidence="3" key="1">
    <citation type="journal article" date="2019" name="Int. J. Syst. Evol. Microbiol.">
        <title>The Global Catalogue of Microorganisms (GCM) 10K type strain sequencing project: providing services to taxonomists for standard genome sequencing and annotation.</title>
        <authorList>
            <consortium name="The Broad Institute Genomics Platform"/>
            <consortium name="The Broad Institute Genome Sequencing Center for Infectious Disease"/>
            <person name="Wu L."/>
            <person name="Ma J."/>
        </authorList>
    </citation>
    <scope>NUCLEOTIDE SEQUENCE [LARGE SCALE GENOMIC DNA]</scope>
    <source>
        <strain evidence="3">JCM 12165</strain>
    </source>
</reference>
<dbReference type="InterPro" id="IPR015867">
    <property type="entry name" value="N-reg_PII/ATP_PRibTrfase_C"/>
</dbReference>
<protein>
    <recommendedName>
        <fullName evidence="4">Nitrogen regulatory protein P-II family</fullName>
    </recommendedName>
</protein>
<name>A0ABV9NPG1_9BACI</name>
<evidence type="ECO:0000313" key="3">
    <source>
        <dbReference type="Proteomes" id="UP001595896"/>
    </source>
</evidence>
<dbReference type="EMBL" id="JBHSGK010000003">
    <property type="protein sequence ID" value="MFC4735213.1"/>
    <property type="molecule type" value="Genomic_DNA"/>
</dbReference>
<dbReference type="Gene3D" id="3.30.70.120">
    <property type="match status" value="1"/>
</dbReference>
<feature type="compositionally biased region" description="Polar residues" evidence="1">
    <location>
        <begin position="29"/>
        <end position="39"/>
    </location>
</feature>
<evidence type="ECO:0000313" key="2">
    <source>
        <dbReference type="EMBL" id="MFC4735213.1"/>
    </source>
</evidence>
<sequence length="101" mass="11028">MDGAAVIVVLDRSITKDVLTKLEKEEGVQSHTHWQASGHSSKDGSLMGMKIHPERDCILLIVNKAETSAVIETVKKEADLYEAGQGLVFSVDLMEIAGLRH</sequence>
<evidence type="ECO:0008006" key="4">
    <source>
        <dbReference type="Google" id="ProtNLM"/>
    </source>
</evidence>
<dbReference type="InterPro" id="IPR002187">
    <property type="entry name" value="N-reg_PII"/>
</dbReference>
<dbReference type="SUPFAM" id="SSF54913">
    <property type="entry name" value="GlnB-like"/>
    <property type="match status" value="1"/>
</dbReference>
<gene>
    <name evidence="2" type="ORF">ACFO4L_01330</name>
</gene>
<dbReference type="Proteomes" id="UP001595896">
    <property type="component" value="Unassembled WGS sequence"/>
</dbReference>